<accession>A0ABU5N3G4</accession>
<organism evidence="7 8">
    <name type="scientific">Microbacterium aquimaris</name>
    <dbReference type="NCBI Taxonomy" id="459816"/>
    <lineage>
        <taxon>Bacteria</taxon>
        <taxon>Bacillati</taxon>
        <taxon>Actinomycetota</taxon>
        <taxon>Actinomycetes</taxon>
        <taxon>Micrococcales</taxon>
        <taxon>Microbacteriaceae</taxon>
        <taxon>Microbacterium</taxon>
    </lineage>
</organism>
<feature type="signal peptide" evidence="5">
    <location>
        <begin position="1"/>
        <end position="23"/>
    </location>
</feature>
<dbReference type="PROSITE" id="PS51257">
    <property type="entry name" value="PROKAR_LIPOPROTEIN"/>
    <property type="match status" value="1"/>
</dbReference>
<dbReference type="PANTHER" id="PTHR47737">
    <property type="entry name" value="GLYCINE BETAINE/PROLINE BETAINE TRANSPORT SYSTEM PERMEASE PROTEIN PROW"/>
    <property type="match status" value="1"/>
</dbReference>
<name>A0ABU5N3G4_9MICO</name>
<comment type="subcellular location">
    <subcellularLocation>
        <location evidence="1">Cell membrane</location>
    </subcellularLocation>
</comment>
<feature type="chain" id="PRO_5045293050" evidence="5">
    <location>
        <begin position="24"/>
        <end position="303"/>
    </location>
</feature>
<evidence type="ECO:0000259" key="6">
    <source>
        <dbReference type="Pfam" id="PF04069"/>
    </source>
</evidence>
<feature type="domain" description="ABC-type glycine betaine transport system substrate-binding" evidence="6">
    <location>
        <begin position="46"/>
        <end position="292"/>
    </location>
</feature>
<evidence type="ECO:0000256" key="5">
    <source>
        <dbReference type="SAM" id="SignalP"/>
    </source>
</evidence>
<protein>
    <submittedName>
        <fullName evidence="7">Glycine betaine ABC transporter substrate-binding protein</fullName>
    </submittedName>
</protein>
<dbReference type="InterPro" id="IPR007210">
    <property type="entry name" value="ABC_Gly_betaine_transp_sub-bd"/>
</dbReference>
<dbReference type="PANTHER" id="PTHR47737:SF1">
    <property type="entry name" value="GLYCINE BETAINE_PROLINE BETAINE TRANSPORT SYSTEM PERMEASE PROTEIN PROW"/>
    <property type="match status" value="1"/>
</dbReference>
<dbReference type="RefSeq" id="WP_194423329.1">
    <property type="nucleotide sequence ID" value="NZ_BAAAPT010000001.1"/>
</dbReference>
<evidence type="ECO:0000256" key="4">
    <source>
        <dbReference type="ARBA" id="ARBA00023136"/>
    </source>
</evidence>
<evidence type="ECO:0000313" key="7">
    <source>
        <dbReference type="EMBL" id="MDZ8160631.1"/>
    </source>
</evidence>
<sequence length="303" mass="32365">MMTKRKHLATGIALAGASALVLAGCSSDSGDSGDAGGDTSGADRAIELAVFNGWDEGIAASYLWEAILAEHGYDVELTYADVAPVYAGLAGGDFDLVLDTWLPATHSDYMEEYGDDLDDLGAWNNDAALTIAVNEDAPIDSLSELADNADAFNNEIVGIEPGSGLMRITGDDVVPGYGLDGMELIESSTPAMLASLQSATDAGENIVVTLWRPHWAYDAFPIKDLEDPEGLLGEAEGIHSVAATSFADDFPEVHEWISNFEMDSEKLYSLENAMFNEYDGDDYGPVVEEWIAGNQEWVDSLTS</sequence>
<keyword evidence="5" id="KW-0732">Signal</keyword>
<evidence type="ECO:0000256" key="2">
    <source>
        <dbReference type="ARBA" id="ARBA00022448"/>
    </source>
</evidence>
<dbReference type="Pfam" id="PF04069">
    <property type="entry name" value="OpuAC"/>
    <property type="match status" value="1"/>
</dbReference>
<dbReference type="Gene3D" id="3.40.190.100">
    <property type="entry name" value="Glycine betaine-binding periplasmic protein, domain 2"/>
    <property type="match status" value="1"/>
</dbReference>
<evidence type="ECO:0000256" key="1">
    <source>
        <dbReference type="ARBA" id="ARBA00004236"/>
    </source>
</evidence>
<dbReference type="Proteomes" id="UP001291912">
    <property type="component" value="Unassembled WGS sequence"/>
</dbReference>
<gene>
    <name evidence="7" type="ORF">R2Q92_02205</name>
</gene>
<dbReference type="EMBL" id="JAWJYN010000001">
    <property type="protein sequence ID" value="MDZ8160631.1"/>
    <property type="molecule type" value="Genomic_DNA"/>
</dbReference>
<evidence type="ECO:0000256" key="3">
    <source>
        <dbReference type="ARBA" id="ARBA00022475"/>
    </source>
</evidence>
<keyword evidence="3" id="KW-1003">Cell membrane</keyword>
<reference evidence="7 8" key="1">
    <citation type="submission" date="2023-10" db="EMBL/GenBank/DDBJ databases">
        <title>Microbacterium xanthum sp. nov., isolated from seaweed.</title>
        <authorList>
            <person name="Lee S.D."/>
        </authorList>
    </citation>
    <scope>NUCLEOTIDE SEQUENCE [LARGE SCALE GENOMIC DNA]</scope>
    <source>
        <strain evidence="7 8">KCTC 19124</strain>
    </source>
</reference>
<dbReference type="Gene3D" id="3.40.190.10">
    <property type="entry name" value="Periplasmic binding protein-like II"/>
    <property type="match status" value="1"/>
</dbReference>
<dbReference type="CDD" id="cd13639">
    <property type="entry name" value="PBP2_OpuAC_like"/>
    <property type="match status" value="1"/>
</dbReference>
<keyword evidence="8" id="KW-1185">Reference proteome</keyword>
<dbReference type="SUPFAM" id="SSF53850">
    <property type="entry name" value="Periplasmic binding protein-like II"/>
    <property type="match status" value="1"/>
</dbReference>
<keyword evidence="2" id="KW-0813">Transport</keyword>
<comment type="caution">
    <text evidence="7">The sequence shown here is derived from an EMBL/GenBank/DDBJ whole genome shotgun (WGS) entry which is preliminary data.</text>
</comment>
<proteinExistence type="predicted"/>
<evidence type="ECO:0000313" key="8">
    <source>
        <dbReference type="Proteomes" id="UP001291912"/>
    </source>
</evidence>
<keyword evidence="4" id="KW-0472">Membrane</keyword>